<dbReference type="InterPro" id="IPR007527">
    <property type="entry name" value="Znf_SWIM"/>
</dbReference>
<feature type="domain" description="SWIM-type" evidence="1">
    <location>
        <begin position="132"/>
        <end position="158"/>
    </location>
</feature>
<name>A0A0F9MKM9_9ZZZZ</name>
<sequence>MQTPKHGDVITVTTRYRDHNHLRTSDYKEITRENVQVLRPFSELSVHEFCIASDGPESLALNIETVEKYDRAPKFETLAMRYESSYTPSDRPTFTTRVLHMKNVVTINGVAVENFDDSVKEVEIPASKSGTYTVRLEGGIGVSCDCKGFQFRQKCRHLKEAEEMK</sequence>
<proteinExistence type="predicted"/>
<evidence type="ECO:0000259" key="1">
    <source>
        <dbReference type="PROSITE" id="PS50966"/>
    </source>
</evidence>
<organism evidence="2">
    <name type="scientific">marine sediment metagenome</name>
    <dbReference type="NCBI Taxonomy" id="412755"/>
    <lineage>
        <taxon>unclassified sequences</taxon>
        <taxon>metagenomes</taxon>
        <taxon>ecological metagenomes</taxon>
    </lineage>
</organism>
<dbReference type="AlphaFoldDB" id="A0A0F9MKM9"/>
<dbReference type="PROSITE" id="PS50966">
    <property type="entry name" value="ZF_SWIM"/>
    <property type="match status" value="1"/>
</dbReference>
<dbReference type="EMBL" id="LAZR01008659">
    <property type="protein sequence ID" value="KKM77340.1"/>
    <property type="molecule type" value="Genomic_DNA"/>
</dbReference>
<dbReference type="GO" id="GO:0008270">
    <property type="term" value="F:zinc ion binding"/>
    <property type="evidence" value="ECO:0007669"/>
    <property type="project" value="InterPro"/>
</dbReference>
<reference evidence="2" key="1">
    <citation type="journal article" date="2015" name="Nature">
        <title>Complex archaea that bridge the gap between prokaryotes and eukaryotes.</title>
        <authorList>
            <person name="Spang A."/>
            <person name="Saw J.H."/>
            <person name="Jorgensen S.L."/>
            <person name="Zaremba-Niedzwiedzka K."/>
            <person name="Martijn J."/>
            <person name="Lind A.E."/>
            <person name="van Eijk R."/>
            <person name="Schleper C."/>
            <person name="Guy L."/>
            <person name="Ettema T.J."/>
        </authorList>
    </citation>
    <scope>NUCLEOTIDE SEQUENCE</scope>
</reference>
<protein>
    <recommendedName>
        <fullName evidence="1">SWIM-type domain-containing protein</fullName>
    </recommendedName>
</protein>
<comment type="caution">
    <text evidence="2">The sequence shown here is derived from an EMBL/GenBank/DDBJ whole genome shotgun (WGS) entry which is preliminary data.</text>
</comment>
<accession>A0A0F9MKM9</accession>
<evidence type="ECO:0000313" key="2">
    <source>
        <dbReference type="EMBL" id="KKM77340.1"/>
    </source>
</evidence>
<gene>
    <name evidence="2" type="ORF">LCGC14_1371080</name>
</gene>